<protein>
    <submittedName>
        <fullName evidence="2">Uncharacterized protein</fullName>
    </submittedName>
</protein>
<keyword evidence="1" id="KW-1185">Reference proteome</keyword>
<dbReference type="Proteomes" id="UP000887564">
    <property type="component" value="Unplaced"/>
</dbReference>
<name>A0A914RW05_PAREQ</name>
<proteinExistence type="predicted"/>
<dbReference type="AlphaFoldDB" id="A0A914RW05"/>
<reference evidence="2" key="1">
    <citation type="submission" date="2022-11" db="UniProtKB">
        <authorList>
            <consortium name="WormBaseParasite"/>
        </authorList>
    </citation>
    <scope>IDENTIFICATION</scope>
</reference>
<accession>A0A914RW05</accession>
<sequence length="85" mass="9369">MAIHRPAAAFLDIIERKQNNLHISRITTVISDVFYTSNLFPGVRFGRRNLEDAVCQLLNEGALGVLLLSSGTHSESGLVTLMDRS</sequence>
<evidence type="ECO:0000313" key="1">
    <source>
        <dbReference type="Proteomes" id="UP000887564"/>
    </source>
</evidence>
<evidence type="ECO:0000313" key="2">
    <source>
        <dbReference type="WBParaSite" id="PEQ_0001068001-mRNA-1"/>
    </source>
</evidence>
<organism evidence="1 2">
    <name type="scientific">Parascaris equorum</name>
    <name type="common">Equine roundworm</name>
    <dbReference type="NCBI Taxonomy" id="6256"/>
    <lineage>
        <taxon>Eukaryota</taxon>
        <taxon>Metazoa</taxon>
        <taxon>Ecdysozoa</taxon>
        <taxon>Nematoda</taxon>
        <taxon>Chromadorea</taxon>
        <taxon>Rhabditida</taxon>
        <taxon>Spirurina</taxon>
        <taxon>Ascaridomorpha</taxon>
        <taxon>Ascaridoidea</taxon>
        <taxon>Ascarididae</taxon>
        <taxon>Parascaris</taxon>
    </lineage>
</organism>
<dbReference type="WBParaSite" id="PEQ_0001068001-mRNA-1">
    <property type="protein sequence ID" value="PEQ_0001068001-mRNA-1"/>
    <property type="gene ID" value="PEQ_0001068001"/>
</dbReference>